<evidence type="ECO:0008006" key="3">
    <source>
        <dbReference type="Google" id="ProtNLM"/>
    </source>
</evidence>
<dbReference type="SUPFAM" id="SSF46785">
    <property type="entry name" value="Winged helix' DNA-binding domain"/>
    <property type="match status" value="1"/>
</dbReference>
<keyword evidence="2" id="KW-1185">Reference proteome</keyword>
<gene>
    <name evidence="1" type="ORF">E5988_06240</name>
</gene>
<dbReference type="InterPro" id="IPR036388">
    <property type="entry name" value="WH-like_DNA-bd_sf"/>
</dbReference>
<evidence type="ECO:0000313" key="1">
    <source>
        <dbReference type="EMBL" id="THG40427.1"/>
    </source>
</evidence>
<evidence type="ECO:0000313" key="2">
    <source>
        <dbReference type="Proteomes" id="UP000308038"/>
    </source>
</evidence>
<organism evidence="1 2">
    <name type="scientific">Sphingomonas olei</name>
    <dbReference type="NCBI Taxonomy" id="1886787"/>
    <lineage>
        <taxon>Bacteria</taxon>
        <taxon>Pseudomonadati</taxon>
        <taxon>Pseudomonadota</taxon>
        <taxon>Alphaproteobacteria</taxon>
        <taxon>Sphingomonadales</taxon>
        <taxon>Sphingomonadaceae</taxon>
        <taxon>Sphingomonas</taxon>
    </lineage>
</organism>
<dbReference type="InterPro" id="IPR036390">
    <property type="entry name" value="WH_DNA-bd_sf"/>
</dbReference>
<dbReference type="Gene3D" id="1.10.10.10">
    <property type="entry name" value="Winged helix-like DNA-binding domain superfamily/Winged helix DNA-binding domain"/>
    <property type="match status" value="1"/>
</dbReference>
<dbReference type="EMBL" id="SSTI01000004">
    <property type="protein sequence ID" value="THG40427.1"/>
    <property type="molecule type" value="Genomic_DNA"/>
</dbReference>
<accession>A0ABY2QI00</accession>
<dbReference type="RefSeq" id="WP_136451123.1">
    <property type="nucleotide sequence ID" value="NZ_SSTI01000004.1"/>
</dbReference>
<reference evidence="1 2" key="1">
    <citation type="submission" date="2019-04" db="EMBL/GenBank/DDBJ databases">
        <title>Microbes associate with the intestines of laboratory mice.</title>
        <authorList>
            <person name="Navarre W."/>
            <person name="Wong E."/>
            <person name="Huang K.C."/>
            <person name="Tropini C."/>
            <person name="Ng K."/>
            <person name="Yu B."/>
        </authorList>
    </citation>
    <scope>NUCLEOTIDE SEQUENCE [LARGE SCALE GENOMIC DNA]</scope>
    <source>
        <strain evidence="1 2">NM83_B4-11</strain>
    </source>
</reference>
<comment type="caution">
    <text evidence="1">The sequence shown here is derived from an EMBL/GenBank/DDBJ whole genome shotgun (WGS) entry which is preliminary data.</text>
</comment>
<proteinExistence type="predicted"/>
<name>A0ABY2QI00_9SPHN</name>
<protein>
    <recommendedName>
        <fullName evidence="3">LexA repressor DNA-binding domain-containing protein</fullName>
    </recommendedName>
</protein>
<dbReference type="Proteomes" id="UP000308038">
    <property type="component" value="Unassembled WGS sequence"/>
</dbReference>
<sequence length="138" mass="14941">MGANFPLAGHLAVTAAPLRREEVLAFIIEQLARGRGCPTYKEIGFAVDVSETRARQLVDQLVKLGIIERTPGLQRNLVVRDVTMARAIVVETFRRIGGLAAAPLGDLVGHCSQAQLPIVAVLEHIPDDHGDCHAPQQH</sequence>